<evidence type="ECO:0000259" key="2">
    <source>
        <dbReference type="Pfam" id="PF04773"/>
    </source>
</evidence>
<dbReference type="PIRSF" id="PIRSF018266">
    <property type="entry name" value="FecR"/>
    <property type="match status" value="1"/>
</dbReference>
<dbReference type="InterPro" id="IPR032508">
    <property type="entry name" value="FecR_C"/>
</dbReference>
<accession>A0A916N4Y4</accession>
<dbReference type="AlphaFoldDB" id="A0A916N4Y4"/>
<dbReference type="GO" id="GO:0016989">
    <property type="term" value="F:sigma factor antagonist activity"/>
    <property type="evidence" value="ECO:0007669"/>
    <property type="project" value="TreeGrafter"/>
</dbReference>
<evidence type="ECO:0000256" key="1">
    <source>
        <dbReference type="SAM" id="Phobius"/>
    </source>
</evidence>
<dbReference type="InterPro" id="IPR012373">
    <property type="entry name" value="Ferrdict_sens_TM"/>
</dbReference>
<keyword evidence="5" id="KW-1185">Reference proteome</keyword>
<evidence type="ECO:0000313" key="5">
    <source>
        <dbReference type="Proteomes" id="UP000680038"/>
    </source>
</evidence>
<dbReference type="Pfam" id="PF04773">
    <property type="entry name" value="FecR"/>
    <property type="match status" value="1"/>
</dbReference>
<name>A0A916N4Y4_9BACT</name>
<organism evidence="4 5">
    <name type="scientific">Dyadobacter helix</name>
    <dbReference type="NCBI Taxonomy" id="2822344"/>
    <lineage>
        <taxon>Bacteria</taxon>
        <taxon>Pseudomonadati</taxon>
        <taxon>Bacteroidota</taxon>
        <taxon>Cytophagia</taxon>
        <taxon>Cytophagales</taxon>
        <taxon>Spirosomataceae</taxon>
        <taxon>Dyadobacter</taxon>
    </lineage>
</organism>
<dbReference type="Proteomes" id="UP000680038">
    <property type="component" value="Unassembled WGS sequence"/>
</dbReference>
<dbReference type="EMBL" id="CAJRAF010000002">
    <property type="protein sequence ID" value="CAG5002893.1"/>
    <property type="molecule type" value="Genomic_DNA"/>
</dbReference>
<feature type="transmembrane region" description="Helical" evidence="1">
    <location>
        <begin position="71"/>
        <end position="89"/>
    </location>
</feature>
<reference evidence="4" key="1">
    <citation type="submission" date="2021-04" db="EMBL/GenBank/DDBJ databases">
        <authorList>
            <person name="Rodrigo-Torres L."/>
            <person name="Arahal R. D."/>
            <person name="Lucena T."/>
        </authorList>
    </citation>
    <scope>NUCLEOTIDE SEQUENCE</scope>
    <source>
        <strain evidence="4">CECT 9275</strain>
    </source>
</reference>
<sequence length="322" mass="36468">MDDHAFLENLVQRYRNNDISDTELEVFFYLLKQGKLDQVLDTQLEADKDDIINGNLSEKPESRFFSRSGRGLFLIVGIFLVVSTGWLLYTYRVHAYHFIFGDNIARLTTAKGQRIWLKFGDGSVVYLNEGSTLLYPEDPVGKQINVELLEGEAYFDIANREVSNFFVLTKGIRARLPAGSALDIRAYKYLRMTEFSVVRGQASLVNDSSFDMLGIELSANERATVDMDSGKFTKTNIVGTNAIAWKEGILVFDQERFATVAATLESRFDVKIAFESESIKETKLSGKFLLSDPLADILDTLARTHHLHYMLDQNTVILKSKE</sequence>
<dbReference type="Gene3D" id="2.60.120.1440">
    <property type="match status" value="1"/>
</dbReference>
<proteinExistence type="predicted"/>
<evidence type="ECO:0000259" key="3">
    <source>
        <dbReference type="Pfam" id="PF16344"/>
    </source>
</evidence>
<keyword evidence="1" id="KW-0472">Membrane</keyword>
<dbReference type="PANTHER" id="PTHR30273:SF2">
    <property type="entry name" value="PROTEIN FECR"/>
    <property type="match status" value="1"/>
</dbReference>
<keyword evidence="1" id="KW-0812">Transmembrane</keyword>
<dbReference type="PANTHER" id="PTHR30273">
    <property type="entry name" value="PERIPLASMIC SIGNAL SENSOR AND SIGMA FACTOR ACTIVATOR FECR-RELATED"/>
    <property type="match status" value="1"/>
</dbReference>
<dbReference type="Pfam" id="PF16344">
    <property type="entry name" value="FecR_C"/>
    <property type="match status" value="1"/>
</dbReference>
<feature type="domain" description="FecR protein" evidence="2">
    <location>
        <begin position="106"/>
        <end position="201"/>
    </location>
</feature>
<keyword evidence="1" id="KW-1133">Transmembrane helix</keyword>
<gene>
    <name evidence="4" type="ORF">DYBT9275_02990</name>
</gene>
<dbReference type="Gene3D" id="3.55.50.30">
    <property type="match status" value="1"/>
</dbReference>
<feature type="domain" description="Protein FecR C-terminal" evidence="3">
    <location>
        <begin position="250"/>
        <end position="318"/>
    </location>
</feature>
<dbReference type="InterPro" id="IPR006860">
    <property type="entry name" value="FecR"/>
</dbReference>
<comment type="caution">
    <text evidence="4">The sequence shown here is derived from an EMBL/GenBank/DDBJ whole genome shotgun (WGS) entry which is preliminary data.</text>
</comment>
<evidence type="ECO:0008006" key="6">
    <source>
        <dbReference type="Google" id="ProtNLM"/>
    </source>
</evidence>
<protein>
    <recommendedName>
        <fullName evidence="6">FecR family protein</fullName>
    </recommendedName>
</protein>
<evidence type="ECO:0000313" key="4">
    <source>
        <dbReference type="EMBL" id="CAG5002893.1"/>
    </source>
</evidence>